<protein>
    <submittedName>
        <fullName evidence="2">Uncharacterized protein</fullName>
    </submittedName>
</protein>
<reference evidence="2" key="1">
    <citation type="submission" date="2016-04" db="EMBL/GenBank/DDBJ databases">
        <authorList>
            <person name="Evans L.H."/>
            <person name="Alamgir A."/>
            <person name="Owens N."/>
            <person name="Weber N.D."/>
            <person name="Virtaneva K."/>
            <person name="Barbian K."/>
            <person name="Babar A."/>
            <person name="Rosenke K."/>
        </authorList>
    </citation>
    <scope>NUCLEOTIDE SEQUENCE</scope>
    <source>
        <strain evidence="2">86</strain>
    </source>
</reference>
<accession>A0A212J878</accession>
<dbReference type="EMBL" id="FLUN01000001">
    <property type="protein sequence ID" value="SBV95652.1"/>
    <property type="molecule type" value="Genomic_DNA"/>
</dbReference>
<feature type="region of interest" description="Disordered" evidence="1">
    <location>
        <begin position="1"/>
        <end position="50"/>
    </location>
</feature>
<organism evidence="2">
    <name type="scientific">uncultured Eubacteriales bacterium</name>
    <dbReference type="NCBI Taxonomy" id="172733"/>
    <lineage>
        <taxon>Bacteria</taxon>
        <taxon>Bacillati</taxon>
        <taxon>Bacillota</taxon>
        <taxon>Clostridia</taxon>
        <taxon>Eubacteriales</taxon>
        <taxon>environmental samples</taxon>
    </lineage>
</organism>
<evidence type="ECO:0000313" key="2">
    <source>
        <dbReference type="EMBL" id="SBV95652.1"/>
    </source>
</evidence>
<name>A0A212J878_9FIRM</name>
<sequence>MPRASASSLSTTWSPPARPSPSAPARCAPPVQRKWSARPWPRRNTSDSGLGTYRAKRFAFDMTVKSPESISGDLSKSWCSAKARFCGAYLGNN</sequence>
<evidence type="ECO:0000256" key="1">
    <source>
        <dbReference type="SAM" id="MobiDB-lite"/>
    </source>
</evidence>
<proteinExistence type="predicted"/>
<gene>
    <name evidence="2" type="ORF">KL86CLO1_10674</name>
</gene>
<dbReference type="AlphaFoldDB" id="A0A212J878"/>
<feature type="compositionally biased region" description="Polar residues" evidence="1">
    <location>
        <begin position="1"/>
        <end position="13"/>
    </location>
</feature>